<feature type="transmembrane region" description="Helical" evidence="6">
    <location>
        <begin position="476"/>
        <end position="497"/>
    </location>
</feature>
<dbReference type="EMBL" id="JAZGQO010000003">
    <property type="protein sequence ID" value="KAK6189071.1"/>
    <property type="molecule type" value="Genomic_DNA"/>
</dbReference>
<evidence type="ECO:0000256" key="2">
    <source>
        <dbReference type="ARBA" id="ARBA00022692"/>
    </source>
</evidence>
<dbReference type="PROSITE" id="PS50850">
    <property type="entry name" value="MFS"/>
    <property type="match status" value="1"/>
</dbReference>
<protein>
    <recommendedName>
        <fullName evidence="7">Major facilitator superfamily (MFS) profile domain-containing protein</fullName>
    </recommendedName>
</protein>
<comment type="subcellular location">
    <subcellularLocation>
        <location evidence="1">Membrane</location>
        <topology evidence="1">Multi-pass membrane protein</topology>
    </subcellularLocation>
</comment>
<evidence type="ECO:0000256" key="3">
    <source>
        <dbReference type="ARBA" id="ARBA00022989"/>
    </source>
</evidence>
<feature type="transmembrane region" description="Helical" evidence="6">
    <location>
        <begin position="321"/>
        <end position="338"/>
    </location>
</feature>
<evidence type="ECO:0000256" key="4">
    <source>
        <dbReference type="ARBA" id="ARBA00023136"/>
    </source>
</evidence>
<dbReference type="InterPro" id="IPR020846">
    <property type="entry name" value="MFS_dom"/>
</dbReference>
<feature type="transmembrane region" description="Helical" evidence="6">
    <location>
        <begin position="380"/>
        <end position="397"/>
    </location>
</feature>
<feature type="transmembrane region" description="Helical" evidence="6">
    <location>
        <begin position="409"/>
        <end position="432"/>
    </location>
</feature>
<feature type="domain" description="Major facilitator superfamily (MFS) profile" evidence="7">
    <location>
        <begin position="22"/>
        <end position="502"/>
    </location>
</feature>
<dbReference type="PANTHER" id="PTHR24064">
    <property type="entry name" value="SOLUTE CARRIER FAMILY 22 MEMBER"/>
    <property type="match status" value="1"/>
</dbReference>
<feature type="transmembrane region" description="Helical" evidence="6">
    <location>
        <begin position="236"/>
        <end position="255"/>
    </location>
</feature>
<proteinExistence type="predicted"/>
<feature type="transmembrane region" description="Helical" evidence="6">
    <location>
        <begin position="153"/>
        <end position="177"/>
    </location>
</feature>
<evidence type="ECO:0000256" key="1">
    <source>
        <dbReference type="ARBA" id="ARBA00004141"/>
    </source>
</evidence>
<dbReference type="SUPFAM" id="SSF103473">
    <property type="entry name" value="MFS general substrate transporter"/>
    <property type="match status" value="1"/>
</dbReference>
<dbReference type="InterPro" id="IPR005828">
    <property type="entry name" value="MFS_sugar_transport-like"/>
</dbReference>
<feature type="transmembrane region" description="Helical" evidence="6">
    <location>
        <begin position="118"/>
        <end position="141"/>
    </location>
</feature>
<gene>
    <name evidence="8" type="ORF">SNE40_005116</name>
</gene>
<accession>A0AAN8Q1U9</accession>
<comment type="caution">
    <text evidence="8">The sequence shown here is derived from an EMBL/GenBank/DDBJ whole genome shotgun (WGS) entry which is preliminary data.</text>
</comment>
<keyword evidence="2 6" id="KW-0812">Transmembrane</keyword>
<feature type="transmembrane region" description="Helical" evidence="6">
    <location>
        <begin position="21"/>
        <end position="43"/>
    </location>
</feature>
<dbReference type="GO" id="GO:0016020">
    <property type="term" value="C:membrane"/>
    <property type="evidence" value="ECO:0007669"/>
    <property type="project" value="UniProtKB-SubCell"/>
</dbReference>
<organism evidence="8 9">
    <name type="scientific">Patella caerulea</name>
    <name type="common">Rayed Mediterranean limpet</name>
    <dbReference type="NCBI Taxonomy" id="87958"/>
    <lineage>
        <taxon>Eukaryota</taxon>
        <taxon>Metazoa</taxon>
        <taxon>Spiralia</taxon>
        <taxon>Lophotrochozoa</taxon>
        <taxon>Mollusca</taxon>
        <taxon>Gastropoda</taxon>
        <taxon>Patellogastropoda</taxon>
        <taxon>Patelloidea</taxon>
        <taxon>Patellidae</taxon>
        <taxon>Patella</taxon>
    </lineage>
</organism>
<reference evidence="8 9" key="1">
    <citation type="submission" date="2024-01" db="EMBL/GenBank/DDBJ databases">
        <title>The genome of the rayed Mediterranean limpet Patella caerulea (Linnaeus, 1758).</title>
        <authorList>
            <person name="Anh-Thu Weber A."/>
            <person name="Halstead-Nussloch G."/>
        </authorList>
    </citation>
    <scope>NUCLEOTIDE SEQUENCE [LARGE SCALE GENOMIC DNA]</scope>
    <source>
        <strain evidence="8">AATW-2023a</strain>
        <tissue evidence="8">Whole specimen</tissue>
    </source>
</reference>
<feature type="transmembrane region" description="Helical" evidence="6">
    <location>
        <begin position="350"/>
        <end position="368"/>
    </location>
</feature>
<sequence>MANHLDELLACLGKPGRYQTLIFICLALNYCPLVFNHVIMAFFGSPPPHTCVAGKHLNVSGMSAVLVQTKNEKCESTLIFDNNETRSMKCSGDDWMFFGYDREKTIVTEWDLVCDDSYLSGLATTIYFCGVMVGGLLFGWFADQFGRRPIMLFCLYLPIPIGIGISFANSYILFVVLRFFQGILMQGLQTSSYILAMELVVPRHRPYIGAFIECFWGASVITVAGLAYFIRNWRYIQLAISIPSVIAVFYICFVPESLRWLIMRKKFDEAGKLIEKTCRVNKLPVPNNTWEIIKNQSIKDSSRTNYNFVHLLKTPELRKRSLIMFYCWVAVAVGYYGLTFKITSLAGNKYLNFFIGAVVEFIAYVLAIGVMRFFGRKKPMIFYGFFASVTCIIAGALPKVSENGTDLTMISTGFAIAGRFSMAGMFSVIFLFTSELYPTVIRNIGLGTCAFWARLGGVIAPQINSLSKFASSTVPSSIPVIVFGVMTFIAAFLIFLLPETHNQKLADTIEDVENKLENSIEKDYRVDNSKQKDTPSESVDTRL</sequence>
<dbReference type="GO" id="GO:0022857">
    <property type="term" value="F:transmembrane transporter activity"/>
    <property type="evidence" value="ECO:0007669"/>
    <property type="project" value="InterPro"/>
</dbReference>
<feature type="transmembrane region" description="Helical" evidence="6">
    <location>
        <begin position="444"/>
        <end position="464"/>
    </location>
</feature>
<dbReference type="CDD" id="cd17317">
    <property type="entry name" value="MFS_SLC22"/>
    <property type="match status" value="1"/>
</dbReference>
<dbReference type="Pfam" id="PF00083">
    <property type="entry name" value="Sugar_tr"/>
    <property type="match status" value="1"/>
</dbReference>
<dbReference type="Proteomes" id="UP001347796">
    <property type="component" value="Unassembled WGS sequence"/>
</dbReference>
<keyword evidence="9" id="KW-1185">Reference proteome</keyword>
<feature type="region of interest" description="Disordered" evidence="5">
    <location>
        <begin position="523"/>
        <end position="543"/>
    </location>
</feature>
<dbReference type="Gene3D" id="1.20.1250.20">
    <property type="entry name" value="MFS general substrate transporter like domains"/>
    <property type="match status" value="1"/>
</dbReference>
<name>A0AAN8Q1U9_PATCE</name>
<evidence type="ECO:0000259" key="7">
    <source>
        <dbReference type="PROSITE" id="PS50850"/>
    </source>
</evidence>
<feature type="transmembrane region" description="Helical" evidence="6">
    <location>
        <begin position="183"/>
        <end position="201"/>
    </location>
</feature>
<evidence type="ECO:0000256" key="5">
    <source>
        <dbReference type="SAM" id="MobiDB-lite"/>
    </source>
</evidence>
<dbReference type="InterPro" id="IPR036259">
    <property type="entry name" value="MFS_trans_sf"/>
</dbReference>
<feature type="transmembrane region" description="Helical" evidence="6">
    <location>
        <begin position="208"/>
        <end position="230"/>
    </location>
</feature>
<evidence type="ECO:0000313" key="9">
    <source>
        <dbReference type="Proteomes" id="UP001347796"/>
    </source>
</evidence>
<keyword evidence="4 6" id="KW-0472">Membrane</keyword>
<keyword evidence="3 6" id="KW-1133">Transmembrane helix</keyword>
<evidence type="ECO:0000256" key="6">
    <source>
        <dbReference type="SAM" id="Phobius"/>
    </source>
</evidence>
<dbReference type="AlphaFoldDB" id="A0AAN8Q1U9"/>
<evidence type="ECO:0000313" key="8">
    <source>
        <dbReference type="EMBL" id="KAK6189071.1"/>
    </source>
</evidence>